<organism evidence="20 21">
    <name type="scientific">Aphanomyces stellatus</name>
    <dbReference type="NCBI Taxonomy" id="120398"/>
    <lineage>
        <taxon>Eukaryota</taxon>
        <taxon>Sar</taxon>
        <taxon>Stramenopiles</taxon>
        <taxon>Oomycota</taxon>
        <taxon>Saprolegniomycetes</taxon>
        <taxon>Saprolegniales</taxon>
        <taxon>Verrucalvaceae</taxon>
        <taxon>Aphanomyces</taxon>
    </lineage>
</organism>
<dbReference type="Pfam" id="PF18198">
    <property type="entry name" value="AAA_lid_11"/>
    <property type="match status" value="1"/>
</dbReference>
<dbReference type="InterPro" id="IPR035699">
    <property type="entry name" value="AAA_6"/>
</dbReference>
<dbReference type="InterPro" id="IPR013602">
    <property type="entry name" value="Dynein_heavy_linker"/>
</dbReference>
<gene>
    <name evidence="20" type="primary">Aste57867_13359</name>
    <name evidence="19" type="ORF">As57867_013309</name>
    <name evidence="20" type="ORF">ASTE57867_13359</name>
</gene>
<feature type="region of interest" description="Disordered" evidence="17">
    <location>
        <begin position="168"/>
        <end position="196"/>
    </location>
</feature>
<dbReference type="InterPro" id="IPR026983">
    <property type="entry name" value="DHC"/>
</dbReference>
<dbReference type="Gene3D" id="1.10.472.130">
    <property type="match status" value="1"/>
</dbReference>
<dbReference type="FunFam" id="1.10.287.2620:FF:000001">
    <property type="entry name" value="Cytoplasmic dynein heavy chain 1"/>
    <property type="match status" value="1"/>
</dbReference>
<dbReference type="Proteomes" id="UP000332933">
    <property type="component" value="Unassembled WGS sequence"/>
</dbReference>
<dbReference type="GO" id="GO:0051959">
    <property type="term" value="F:dynein light intermediate chain binding"/>
    <property type="evidence" value="ECO:0007669"/>
    <property type="project" value="InterPro"/>
</dbReference>
<dbReference type="PROSITE" id="PS00675">
    <property type="entry name" value="SIGMA54_INTERACT_1"/>
    <property type="match status" value="1"/>
</dbReference>
<dbReference type="InterPro" id="IPR024743">
    <property type="entry name" value="Dynein_HC_stalk"/>
</dbReference>
<feature type="domain" description="AAA+ ATPase" evidence="18">
    <location>
        <begin position="2070"/>
        <end position="2218"/>
    </location>
</feature>
<dbReference type="FunFam" id="1.20.920.30:FF:000005">
    <property type="entry name" value="Dynein, axonemal, heavy chain 2"/>
    <property type="match status" value="1"/>
</dbReference>
<dbReference type="EMBL" id="VJMH01005448">
    <property type="protein sequence ID" value="KAF0695839.1"/>
    <property type="molecule type" value="Genomic_DNA"/>
</dbReference>
<dbReference type="Gene3D" id="3.20.180.20">
    <property type="entry name" value="Dynein heavy chain, N-terminal domain 2"/>
    <property type="match status" value="1"/>
</dbReference>
<dbReference type="FunFam" id="3.40.50.300:FF:001145">
    <property type="entry name" value="Putative dynein heavy chain"/>
    <property type="match status" value="1"/>
</dbReference>
<reference evidence="19" key="2">
    <citation type="submission" date="2019-06" db="EMBL/GenBank/DDBJ databases">
        <title>Genomics analysis of Aphanomyces spp. identifies a new class of oomycete effector associated with host adaptation.</title>
        <authorList>
            <person name="Gaulin E."/>
        </authorList>
    </citation>
    <scope>NUCLEOTIDE SEQUENCE</scope>
    <source>
        <strain evidence="19">CBS 578.67</strain>
    </source>
</reference>
<keyword evidence="13" id="KW-0505">Motor protein</keyword>
<dbReference type="InterPro" id="IPR041228">
    <property type="entry name" value="Dynein_C"/>
</dbReference>
<dbReference type="FunFam" id="1.10.8.710:FF:000004">
    <property type="entry name" value="Dynein axonemal heavy chain 6"/>
    <property type="match status" value="1"/>
</dbReference>
<dbReference type="GO" id="GO:0005930">
    <property type="term" value="C:axoneme"/>
    <property type="evidence" value="ECO:0007669"/>
    <property type="project" value="UniProtKB-SubCell"/>
</dbReference>
<dbReference type="FunFam" id="3.20.180.20:FF:000003">
    <property type="entry name" value="Dynein heavy chain 12, axonemal"/>
    <property type="match status" value="1"/>
</dbReference>
<evidence type="ECO:0000256" key="10">
    <source>
        <dbReference type="ARBA" id="ARBA00023017"/>
    </source>
</evidence>
<keyword evidence="5" id="KW-0493">Microtubule</keyword>
<dbReference type="InterPro" id="IPR043157">
    <property type="entry name" value="Dynein_AAA1S"/>
</dbReference>
<keyword evidence="10" id="KW-0243">Dynein</keyword>
<dbReference type="PANTHER" id="PTHR22878">
    <property type="entry name" value="DYNEIN HEAVY CHAIN 6, AXONEMAL-LIKE-RELATED"/>
    <property type="match status" value="1"/>
</dbReference>
<dbReference type="InterPro" id="IPR041658">
    <property type="entry name" value="AAA_lid_11"/>
</dbReference>
<dbReference type="GO" id="GO:0005524">
    <property type="term" value="F:ATP binding"/>
    <property type="evidence" value="ECO:0007669"/>
    <property type="project" value="UniProtKB-KW"/>
</dbReference>
<dbReference type="GO" id="GO:0008569">
    <property type="term" value="F:minus-end-directed microtubule motor activity"/>
    <property type="evidence" value="ECO:0007669"/>
    <property type="project" value="InterPro"/>
</dbReference>
<feature type="domain" description="AAA+ ATPase" evidence="18">
    <location>
        <begin position="2415"/>
        <end position="2552"/>
    </location>
</feature>
<dbReference type="FunFam" id="3.40.50.300:FF:002141">
    <property type="entry name" value="Dynein heavy chain"/>
    <property type="match status" value="1"/>
</dbReference>
<evidence type="ECO:0000256" key="17">
    <source>
        <dbReference type="SAM" id="MobiDB-lite"/>
    </source>
</evidence>
<dbReference type="FunFam" id="1.20.140.100:FF:000004">
    <property type="entry name" value="Dynein axonemal heavy chain 6"/>
    <property type="match status" value="1"/>
</dbReference>
<sequence length="4095" mass="461394">MLAVSPKPPLCSVLVSEGDVWCFRRFRHLLATMDVRSPNRRQRAVVDHSAATDKKSDASMYTIERDPKYELQFVDHKDDKQQHQPPSTPTSSSLGFPPKTPLKGTKSPPKKIPEIALLKSPPKEKQQRGSVRKPVVPDAAPAAAAVLASPAKKGSSLDFLRKSLTDGDTRELAANEDLRSPTKPTENAATAGGPPMEAAATAVTGTLEGTTDEALIRAAGLHTGEDAISFFARNGSSSQIKFVHLNRAESKLLFRPYDLVVVLPGDAAPEHFTMSASGLVHISPGSPSEFIALAEWMRQSTLFNVLTSFRFYKYYLVNKAFMAWSTRVRYKLFCRQRKRLCNTLYLGKESFSMPLLHVKKVMMDLQSVLLLDFRAQKTYEASAFVEYQATKRTEASKQFESCVEKLQVLAQKVCADVNNLARQAHHSDDLNDFSLHADKTKSIVAAKNEQQARRKLLKRAAEEASMLCDFIRLIDYITTENLVLLAVSSCREFLAELSKTPRKTGLFETTIHFGDTDTIFAPTCEQIQQIVVSMTDDIVGAVNTVSRIIYLRPFAQYMANVVTDGPHVGPTITQSVDFQTIRADLVAKILTDYLEATEYVKIFDSVRPIFEYDKQWDFENDYSQRTHTVNSLKADMLQIATWEKELEKMRAGQTIGILHVESRKLKQNLIPMTAAKLDAMKGLVKDQARVKCKLQLSEYKQRIQMLSQRPQHLKEFATHVERVQGLKQKQKALVKNTNVVDEMYRLLSNYGVRISSEDMVQLDDLRGVQESYKEETDAVELFIQGKLGEMTQQLDSNIARLDEQTVQLNEQLQTGVFIDAANFDDTGVVLGELDTIKQRLTTLEEMSKQYSEYQALFNIDTYNYINLTTTMDYFNTVETLWTSVERWNAQQSHVLHNPFADVNVEELAKDVAVAFKDAYAMHKKLSNDVTALLKDKAAEFKLKIPTILELGSESMKDRHWEKIYKALNQPWYPGIAFTLENLIAYEIFEFKDLVSEISATSSGEAQIEASLNKIKVGWENTKFTCIAHRDSKEMFILGGLEDILVQLEDNQVTLQTMMGSRYIMGVKDEVDRWNKKLALLSETLDEWVTCQRNWMYLETIFCAEDIQKQLPIEAQKFQLVDKNWRTTMVRTNDDPSVLKAVENGSEMLDQFKVSNQLLEEIQKSLEDYLETKRMAFPRFYFLSNDELLEILSQTRDPRAVQPHLSKCFDAVKSVHFEIPQGQTTPSNRITAMVSAEGERVNFPNVVVAQGPVETWLLEVEKAMRESLYTESYASFKAYPVEHAIERKEWLFAFPSQVIIMIDQVFWTRNVSVAIAEVEKGMNAAAVDEFLVFSLKQIDGMVTLVRSDLTKLQRSLMGALITIDVHARDVVRSLCANKVAALTDFEWTRQLRYYWEEDINNCVARQTNTRFVYAYEYLGNTPRLVITPLTDICYMTLTGALHLRLGGAPAGPAGTGKTETTKDLAKALAVQCVVFNCSDGLDYKIMGRFFSGLAQAGAWACFDEFNRIDIEVLSVIAQQVLCIQQAIIVQAEQFDFEGKMIRLNTGFGVFITMNPGYAGRTELPDNLKALFRPVAMMVPDYRLIAEIVLFSEGFANALPLSHKMTQLYSLSSEQLSKQDHYDFGMRAVKSVLVAAGQLKRKWPETHEDLLLIRAMRDSNVPKFLEADLPLFRGIISDLFPGVVVPFVDYGVLQKAIESQLAALNLQQVNSFVLKTIQVHETQLVRHGMMLVGEAGSGKSTNALILAKALTQLHDQGVVDRDGFYKLVTRLILNPKSISAGQLYGEFNLLTSEWTDGLVPKLVRQAVAEANESDARNWVVFDGPVDAVWIENMNTVLDDNKTLCLANSERIKLPATLHMLFEVQDLRVASPATVSRCGMVYMEQVHVGLISLARTWKVNVLDKVLSAEYASILIDLIEIHVPPAIQFVRTKCKEKVPSNNGNLMQSFLNLLASCLSAPSVTTGSANGTDMGSLARMYFIFAITWSVGANIDDASRPKFHSFCVQQLEALFDYVGTVDNVYNYAIDDANATWVSWVHRTPHFTYDAKASYFAMLVPTQDTTRFRFLLERLMSNGHHVLYSGETGVGKSVIIQSFLDEMSKTDAFVASTMGYSAQTKPANLNEMLDLKLEKKRKNLLGAPHGKKMLMFIDDLNMPALEVYGAQPPNELLRQVIDSGGFYDTDKMFFKNVIQVVFAAACAPPGGGRSDVTPRLIRHFHMCWIPNLSGDAMTQIFVSILSGFLDSEIPTLSHMAPSIVTASVQLYQRVEAELLPTPSKSHYTFNLRDLSKVFQGVLMVKKAHASTAEALVRLWLHEEARVFRDRLIDATDRAWFNSACSTLLESHLKLVWEPVAFESCLYGDFTTRENRAYAEMTDINRLNALLLEYLEEYNITFPSQMHLVFFHDAIHHISRICRILRQPRGNALLVGVGGSGRQSLTRLAAFMADYRCFSIEITRGYGTNEFHEDLKKILMVAGAEAKPVVFLFSDTQIVVESFLEDINNILNTGDVPNLYAADEMEKIVGMVRPIAAAMGKVTREDIVSHYLTLVRENLHFVLAFSPIGAGFRNRCRMFPSLVNCCTIDWFNAWPEDALSSVAIRFLAAAADELGIGDHVDTLCKMAVTIHRSVEAATAKFYKELKRQTYTTPTSYLELIRLYVDMLRTQRGVVKAKEARYRGGLKKLAETEEIVGNLKTELIVLQPVLVKSQEETSALLVQVTKDQEEADKQQVLIEADVKAANAIADEVKLIKDDCQKDLDEAMPAYYAAIGALNSLKKDDITVVKSFANPPKMVGVTMNAICLLFGAKQEWNEGKKLLNDMKFLDKLKEFDKDNIPPKTIRQLAKFVQDEEFTPENLASISSAATSLCMWVRAMYTYDSVAKNIGPKKEKLKGAEATLATEQAKLEVKQTGLNEVLAKVAGLKRTLNEAQTKKAELEAQTALTQAQLVRAEKLIDSLGEEKERWLECAETLGHDMINLVGNMILSSGCIAYLGPFTAEFRAEMQVVWVRCCKESHLPVDNNFSLERIMSDPVVVREWNIMGLPADMFSTENGLFATMGRRWPLMIDPQGQANKWIKNMYKTSNLQIIKLTEKDFLRTLENAIRYGMPVLLENVEEELDPSLEPVLLKQVFKRSGQNLLHLGDSDIPYSDAFRFYITTKLANPHYMPEVCIKVTVINFTVTLTGLEDQLLVDVVRNERPDLEQKKDELTVTIAADKKALKEIEDKILYMLENSKGNILDDEELIETLAHSKITSSAIKTRMSEAEITSKEINSTREGYRCVAVRGSIIYFVIANLALVDPMYQYSLQYYQKLFVMRLEVSEKSDVLQTRLDILMNDVTTSMFVNVCRGLFEKDKVVFAFMIVASILRQRHAITSAEWNFYLIGAKRTHALDATRKPKWLPERVWIGVETLMEVNPDAFKELPESLASYCETWRETILYSELPHQEPLPGDLNEKLTNFQKLLVLRVFREEMLVFGTREFVGREAGAFFTESPPFDLKGCYSDSAPDIPLIFVLSPGADITDYLLELAKNEGKDGPGLKIISLGQGQGPIAEALMKTARETGDWVCLQNCHLAVSWLGKLEQILEKSKEMDIHDQFRLWLTSMPSSKFPVPILQNGIKITNEPPKGMRANLGRTFLDMKEADFEGCTKPREYKKFIFALAFYNALCLERRKFGAVGWNIPYEWMNSDLKTGMQQVKLYLEEQDEVPFVTLNVMVADITYGGRITDRWDKRTNSSIMRKLFHENLLDDSYKFASTTTYFAPATGSLDDTRKYVTSLPIVDAPDIFGLHANADITFQQKETSQLIGTMLCMLGGGGGGGGEASDNDAVVMELVVFIQGRMPDAFDEAKGHPETFKETSGSRNSLGVFLGQEMIRFNGLVSVMKSSLENLKRAIKGLVVMSGPLERMYNGFLLQKIPIEWENAGYPCLKPLTSWVEDFFRRIETTTHWLVAGPPQSYWLPGFFFPQGFMTAVKQVFSREHQIAIDALIVTCEVMPYGAEGVTAAPAFGCYISGLFMEGARFDRTSMRIGESTPGELFDKMPVVWLKPMRSVEYKPKGVYECPLYKTSTRAGTLSTTGHSTNFVVVLDIPTKQPPDHWIRRGCAMLCMLDT</sequence>
<dbReference type="InterPro" id="IPR004273">
    <property type="entry name" value="Dynein_heavy_D6_P-loop"/>
</dbReference>
<accession>A0A485KXX8</accession>
<dbReference type="InterPro" id="IPR043160">
    <property type="entry name" value="Dynein_C_barrel"/>
</dbReference>
<evidence type="ECO:0000256" key="6">
    <source>
        <dbReference type="ARBA" id="ARBA00022737"/>
    </source>
</evidence>
<dbReference type="GO" id="GO:0031514">
    <property type="term" value="C:motile cilium"/>
    <property type="evidence" value="ECO:0007669"/>
    <property type="project" value="UniProtKB-SubCell"/>
</dbReference>
<dbReference type="GO" id="GO:0045505">
    <property type="term" value="F:dynein intermediate chain binding"/>
    <property type="evidence" value="ECO:0007669"/>
    <property type="project" value="InterPro"/>
</dbReference>
<dbReference type="Pfam" id="PF12774">
    <property type="entry name" value="AAA_6"/>
    <property type="match status" value="1"/>
</dbReference>
<dbReference type="Gene3D" id="1.20.1270.280">
    <property type="match status" value="1"/>
</dbReference>
<keyword evidence="8" id="KW-0067">ATP-binding</keyword>
<dbReference type="InterPro" id="IPR042219">
    <property type="entry name" value="AAA_lid_11_sf"/>
</dbReference>
<dbReference type="GO" id="GO:0007018">
    <property type="term" value="P:microtubule-based movement"/>
    <property type="evidence" value="ECO:0007669"/>
    <property type="project" value="InterPro"/>
</dbReference>
<dbReference type="Pfam" id="PF17857">
    <property type="entry name" value="AAA_lid_1"/>
    <property type="match status" value="1"/>
</dbReference>
<keyword evidence="11 16" id="KW-0175">Coiled coil</keyword>
<dbReference type="Pfam" id="PF17852">
    <property type="entry name" value="Dynein_AAA_lid"/>
    <property type="match status" value="1"/>
</dbReference>
<dbReference type="Gene3D" id="3.40.50.300">
    <property type="entry name" value="P-loop containing nucleotide triphosphate hydrolases"/>
    <property type="match status" value="5"/>
</dbReference>
<dbReference type="Gene3D" id="1.10.8.710">
    <property type="match status" value="1"/>
</dbReference>
<dbReference type="Pfam" id="PF12780">
    <property type="entry name" value="AAA_8"/>
    <property type="match status" value="1"/>
</dbReference>
<evidence type="ECO:0000256" key="9">
    <source>
        <dbReference type="ARBA" id="ARBA00022846"/>
    </source>
</evidence>
<dbReference type="Gene3D" id="1.10.287.2620">
    <property type="match status" value="1"/>
</dbReference>
<dbReference type="InterPro" id="IPR003593">
    <property type="entry name" value="AAA+_ATPase"/>
</dbReference>
<dbReference type="FunFam" id="1.10.8.1220:FF:000001">
    <property type="entry name" value="Dynein axonemal heavy chain 5"/>
    <property type="match status" value="1"/>
</dbReference>
<keyword evidence="14" id="KW-0206">Cytoskeleton</keyword>
<dbReference type="FunFam" id="1.20.58.1120:FF:000001">
    <property type="entry name" value="dynein heavy chain 2, axonemal"/>
    <property type="match status" value="1"/>
</dbReference>
<dbReference type="Gene3D" id="1.20.58.1120">
    <property type="match status" value="1"/>
</dbReference>
<dbReference type="Pfam" id="PF18199">
    <property type="entry name" value="Dynein_C"/>
    <property type="match status" value="1"/>
</dbReference>
<dbReference type="SMART" id="SM00382">
    <property type="entry name" value="AAA"/>
    <property type="match status" value="4"/>
</dbReference>
<feature type="region of interest" description="Disordered" evidence="17">
    <location>
        <begin position="38"/>
        <end position="60"/>
    </location>
</feature>
<dbReference type="EMBL" id="CAADRA010005469">
    <property type="protein sequence ID" value="VFT90198.1"/>
    <property type="molecule type" value="Genomic_DNA"/>
</dbReference>
<dbReference type="Pfam" id="PF12777">
    <property type="entry name" value="MT"/>
    <property type="match status" value="1"/>
</dbReference>
<dbReference type="Pfam" id="PF08393">
    <property type="entry name" value="DHC_N2"/>
    <property type="match status" value="1"/>
</dbReference>
<dbReference type="InterPro" id="IPR042228">
    <property type="entry name" value="Dynein_linker_3"/>
</dbReference>
<dbReference type="InterPro" id="IPR024317">
    <property type="entry name" value="Dynein_heavy_chain_D4_dom"/>
</dbReference>
<evidence type="ECO:0000256" key="5">
    <source>
        <dbReference type="ARBA" id="ARBA00022701"/>
    </source>
</evidence>
<comment type="subcellular location">
    <subcellularLocation>
        <location evidence="1">Cell projection</location>
        <location evidence="1">Cilium</location>
        <location evidence="1">Flagellum</location>
    </subcellularLocation>
    <subcellularLocation>
        <location evidence="2">Cytoplasm</location>
        <location evidence="2">Cytoskeleton</location>
        <location evidence="2">Cilium axoneme</location>
    </subcellularLocation>
</comment>
<dbReference type="Gene3D" id="6.10.140.1060">
    <property type="match status" value="1"/>
</dbReference>
<evidence type="ECO:0000256" key="4">
    <source>
        <dbReference type="ARBA" id="ARBA00022490"/>
    </source>
</evidence>
<evidence type="ECO:0000259" key="18">
    <source>
        <dbReference type="SMART" id="SM00382"/>
    </source>
</evidence>
<comment type="similarity">
    <text evidence="3">Belongs to the dynein heavy chain family.</text>
</comment>
<dbReference type="FunFam" id="1.20.920.20:FF:000001">
    <property type="entry name" value="dynein heavy chain 2, axonemal"/>
    <property type="match status" value="1"/>
</dbReference>
<dbReference type="OrthoDB" id="5593012at2759"/>
<dbReference type="GO" id="GO:0030286">
    <property type="term" value="C:dynein complex"/>
    <property type="evidence" value="ECO:0007669"/>
    <property type="project" value="UniProtKB-KW"/>
</dbReference>
<dbReference type="InterPro" id="IPR025662">
    <property type="entry name" value="Sigma_54_int_dom_ATP-bd_1"/>
</dbReference>
<dbReference type="Gene3D" id="3.10.490.20">
    <property type="match status" value="1"/>
</dbReference>
<evidence type="ECO:0000256" key="1">
    <source>
        <dbReference type="ARBA" id="ARBA00004230"/>
    </source>
</evidence>
<dbReference type="InterPro" id="IPR042222">
    <property type="entry name" value="Dynein_2_N"/>
</dbReference>
<evidence type="ECO:0000256" key="12">
    <source>
        <dbReference type="ARBA" id="ARBA00023069"/>
    </source>
</evidence>
<keyword evidence="12" id="KW-0969">Cilium</keyword>
<feature type="compositionally biased region" description="Basic and acidic residues" evidence="17">
    <location>
        <begin position="44"/>
        <end position="60"/>
    </location>
</feature>
<dbReference type="Pfam" id="PF12775">
    <property type="entry name" value="AAA_7"/>
    <property type="match status" value="1"/>
</dbReference>
<evidence type="ECO:0000313" key="19">
    <source>
        <dbReference type="EMBL" id="KAF0695839.1"/>
    </source>
</evidence>
<feature type="compositionally biased region" description="Basic and acidic residues" evidence="17">
    <location>
        <begin position="168"/>
        <end position="180"/>
    </location>
</feature>
<dbReference type="InterPro" id="IPR027417">
    <property type="entry name" value="P-loop_NTPase"/>
</dbReference>
<dbReference type="Pfam" id="PF03028">
    <property type="entry name" value="Dynein_heavy"/>
    <property type="match status" value="1"/>
</dbReference>
<keyword evidence="21" id="KW-1185">Reference proteome</keyword>
<feature type="domain" description="AAA+ ATPase" evidence="18">
    <location>
        <begin position="1723"/>
        <end position="1868"/>
    </location>
</feature>
<proteinExistence type="inferred from homology"/>
<dbReference type="Gene3D" id="1.10.8.1220">
    <property type="match status" value="1"/>
</dbReference>
<reference evidence="20 21" key="1">
    <citation type="submission" date="2019-03" db="EMBL/GenBank/DDBJ databases">
        <authorList>
            <person name="Gaulin E."/>
            <person name="Dumas B."/>
        </authorList>
    </citation>
    <scope>NUCLEOTIDE SEQUENCE [LARGE SCALE GENOMIC DNA]</scope>
    <source>
        <strain evidence="20">CBS 568.67</strain>
    </source>
</reference>
<evidence type="ECO:0000256" key="3">
    <source>
        <dbReference type="ARBA" id="ARBA00008887"/>
    </source>
</evidence>
<evidence type="ECO:0000256" key="7">
    <source>
        <dbReference type="ARBA" id="ARBA00022741"/>
    </source>
</evidence>
<evidence type="ECO:0000256" key="8">
    <source>
        <dbReference type="ARBA" id="ARBA00022840"/>
    </source>
</evidence>
<dbReference type="Gene3D" id="1.20.920.20">
    <property type="match status" value="1"/>
</dbReference>
<evidence type="ECO:0000256" key="13">
    <source>
        <dbReference type="ARBA" id="ARBA00023175"/>
    </source>
</evidence>
<dbReference type="FunFam" id="3.10.490.20:FF:000009">
    <property type="entry name" value="Dynein heavy chain 4"/>
    <property type="match status" value="1"/>
</dbReference>
<feature type="domain" description="AAA+ ATPase" evidence="18">
    <location>
        <begin position="1442"/>
        <end position="1581"/>
    </location>
</feature>
<keyword evidence="9" id="KW-0282">Flagellum</keyword>
<protein>
    <submittedName>
        <fullName evidence="20">Aste57867_13359 protein</fullName>
    </submittedName>
</protein>
<evidence type="ECO:0000256" key="14">
    <source>
        <dbReference type="ARBA" id="ARBA00023212"/>
    </source>
</evidence>
<feature type="region of interest" description="Disordered" evidence="17">
    <location>
        <begin position="77"/>
        <end position="136"/>
    </location>
</feature>
<dbReference type="FunFam" id="3.40.50.300:FF:000362">
    <property type="entry name" value="Dynein, axonemal, heavy chain 6"/>
    <property type="match status" value="1"/>
</dbReference>
<keyword evidence="6" id="KW-0677">Repeat</keyword>
<evidence type="ECO:0000313" key="20">
    <source>
        <dbReference type="EMBL" id="VFT90198.1"/>
    </source>
</evidence>
<keyword evidence="7" id="KW-0547">Nucleotide-binding</keyword>
<evidence type="ECO:0000256" key="11">
    <source>
        <dbReference type="ARBA" id="ARBA00023054"/>
    </source>
</evidence>
<dbReference type="InterPro" id="IPR041466">
    <property type="entry name" value="Dynein_AAA5_ext"/>
</dbReference>
<keyword evidence="4" id="KW-0963">Cytoplasm</keyword>
<keyword evidence="15" id="KW-0966">Cell projection</keyword>
<dbReference type="Pfam" id="PF12781">
    <property type="entry name" value="AAA_9"/>
    <property type="match status" value="1"/>
</dbReference>
<dbReference type="Gene3D" id="1.20.140.100">
    <property type="entry name" value="Dynein heavy chain, N-terminal domain 2"/>
    <property type="match status" value="1"/>
</dbReference>
<evidence type="ECO:0000256" key="16">
    <source>
        <dbReference type="SAM" id="Coils"/>
    </source>
</evidence>
<dbReference type="SUPFAM" id="SSF52540">
    <property type="entry name" value="P-loop containing nucleoside triphosphate hydrolases"/>
    <property type="match status" value="4"/>
</dbReference>
<evidence type="ECO:0000256" key="15">
    <source>
        <dbReference type="ARBA" id="ARBA00023273"/>
    </source>
</evidence>
<evidence type="ECO:0000313" key="21">
    <source>
        <dbReference type="Proteomes" id="UP000332933"/>
    </source>
</evidence>
<dbReference type="Gene3D" id="1.20.920.30">
    <property type="match status" value="1"/>
</dbReference>
<evidence type="ECO:0000256" key="2">
    <source>
        <dbReference type="ARBA" id="ARBA00004430"/>
    </source>
</evidence>
<feature type="coiled-coil region" evidence="16">
    <location>
        <begin position="2902"/>
        <end position="2943"/>
    </location>
</feature>
<dbReference type="GO" id="GO:0005874">
    <property type="term" value="C:microtubule"/>
    <property type="evidence" value="ECO:0007669"/>
    <property type="project" value="UniProtKB-KW"/>
</dbReference>
<dbReference type="FunFam" id="3.40.50.300:FF:000063">
    <property type="entry name" value="dynein heavy chain 6, axonemal"/>
    <property type="match status" value="1"/>
</dbReference>
<dbReference type="Gene3D" id="1.10.8.720">
    <property type="entry name" value="Region D6 of dynein motor"/>
    <property type="match status" value="1"/>
</dbReference>
<name>A0A485KXX8_9STRA</name>
<dbReference type="InterPro" id="IPR041589">
    <property type="entry name" value="DNAH3_AAA_lid_1"/>
</dbReference>
<dbReference type="PANTHER" id="PTHR22878:SF68">
    <property type="entry name" value="DYNEIN HEAVY CHAIN 6, AXONEMAL-LIKE"/>
    <property type="match status" value="1"/>
</dbReference>
<dbReference type="InterPro" id="IPR035706">
    <property type="entry name" value="AAA_9"/>
</dbReference>